<dbReference type="InterPro" id="IPR008929">
    <property type="entry name" value="Chondroitin_lyas"/>
</dbReference>
<sequence length="626" mass="71597">MIRRQLNLHDWKRRLLGKEEYKPFPRLEEREPWEQLPASLKASIVREAEASLPFAYPPLTAVMYMEFWRNGNRTRYDLPYHRRRRALTTFVLAECIENKGRFLDDIVNGIWCICEETSWVISAHNFHFYDRSLPVADKARHDIDLFAAETGNALAWTYYLLGDALTEHYGPLVKERLAMELRERILEPYASRTDMWWMGFDESVKLYNWTTWITSNVLSAVLFVEEDDDRRIRAVEKAAYSLDRFLLTYHADGGCDEGPSYWNKAAGSLFDCLEQLFVATGGTIDLYGEPLIRNIAAYIFKAHIHDRYVLNFADGPHKVTIEGDLIYRFGSRTGQSDLMDLGYTIARRWGTEGVKQMQFFSFLRVVPALFNFSKLLEHGRAAAYPRSLWLEGIQVMIAREAASPEQGLYVAVKGGHNDESHNHNDVGQFVIYYDGEPCIIDLGVETYTKETFGPNRYDIWTMQSSYHNLPEIAGVRQGAGEGYRASDCRFADDGQTTSLELDIAGAYPPEAGLDYWRRSVALLRGGTPAVQVTETYRFASEAGEIALHLLTGREPGLQADGTIWLPTTEGKGLVCQYDNRELEAVIEARVITDEKLLQAWGETVYRIVMKPKERCAAGQYVFTFRA</sequence>
<dbReference type="Proteomes" id="UP001057134">
    <property type="component" value="Chromosome"/>
</dbReference>
<accession>A0ABY4RYL3</accession>
<reference evidence="1" key="1">
    <citation type="submission" date="2018-02" db="EMBL/GenBank/DDBJ databases">
        <authorList>
            <person name="Kim S.-K."/>
            <person name="Jung H.-I."/>
            <person name="Lee S.-W."/>
        </authorList>
    </citation>
    <scope>NUCLEOTIDE SEQUENCE</scope>
    <source>
        <strain evidence="1">SK3146</strain>
    </source>
</reference>
<dbReference type="RefSeq" id="WP_249862358.1">
    <property type="nucleotide sequence ID" value="NZ_CP027059.1"/>
</dbReference>
<name>A0ABY4RYL3_9BACL</name>
<proteinExistence type="predicted"/>
<dbReference type="Gene3D" id="1.50.10.100">
    <property type="entry name" value="Chondroitin AC/alginate lyase"/>
    <property type="match status" value="1"/>
</dbReference>
<protein>
    <submittedName>
        <fullName evidence="1">Heparinase II/III-like protein</fullName>
    </submittedName>
</protein>
<evidence type="ECO:0000313" key="1">
    <source>
        <dbReference type="EMBL" id="UQZ86855.1"/>
    </source>
</evidence>
<gene>
    <name evidence="1" type="ORF">SK3146_06148</name>
</gene>
<organism evidence="1 2">
    <name type="scientific">Paenibacillus konkukensis</name>
    <dbReference type="NCBI Taxonomy" id="2020716"/>
    <lineage>
        <taxon>Bacteria</taxon>
        <taxon>Bacillati</taxon>
        <taxon>Bacillota</taxon>
        <taxon>Bacilli</taxon>
        <taxon>Bacillales</taxon>
        <taxon>Paenibacillaceae</taxon>
        <taxon>Paenibacillus</taxon>
    </lineage>
</organism>
<dbReference type="Gene3D" id="2.70.98.70">
    <property type="match status" value="1"/>
</dbReference>
<keyword evidence="2" id="KW-1185">Reference proteome</keyword>
<evidence type="ECO:0000313" key="2">
    <source>
        <dbReference type="Proteomes" id="UP001057134"/>
    </source>
</evidence>
<reference evidence="1" key="2">
    <citation type="journal article" date="2021" name="J Anim Sci Technol">
        <title>Complete genome sequence of Paenibacillus konkukensis sp. nov. SK3146 as a potential probiotic strain.</title>
        <authorList>
            <person name="Jung H.I."/>
            <person name="Park S."/>
            <person name="Niu K.M."/>
            <person name="Lee S.W."/>
            <person name="Kothari D."/>
            <person name="Yi K.J."/>
            <person name="Kim S.K."/>
        </authorList>
    </citation>
    <scope>NUCLEOTIDE SEQUENCE</scope>
    <source>
        <strain evidence="1">SK3146</strain>
    </source>
</reference>
<dbReference type="EMBL" id="CP027059">
    <property type="protein sequence ID" value="UQZ86855.1"/>
    <property type="molecule type" value="Genomic_DNA"/>
</dbReference>